<dbReference type="RefSeq" id="WP_133520723.1">
    <property type="nucleotide sequence ID" value="NZ_SNVW01000011.1"/>
</dbReference>
<dbReference type="Proteomes" id="UP000295764">
    <property type="component" value="Unassembled WGS sequence"/>
</dbReference>
<evidence type="ECO:0000313" key="3">
    <source>
        <dbReference type="Proteomes" id="UP000295764"/>
    </source>
</evidence>
<keyword evidence="1" id="KW-0472">Membrane</keyword>
<comment type="caution">
    <text evidence="2">The sequence shown here is derived from an EMBL/GenBank/DDBJ whole genome shotgun (WGS) entry which is preliminary data.</text>
</comment>
<evidence type="ECO:0000313" key="2">
    <source>
        <dbReference type="EMBL" id="TDN42633.1"/>
    </source>
</evidence>
<name>A0A4R6DDX1_9MICO</name>
<organism evidence="2 3">
    <name type="scientific">Curtobacterium flaccumfaciens</name>
    <dbReference type="NCBI Taxonomy" id="2035"/>
    <lineage>
        <taxon>Bacteria</taxon>
        <taxon>Bacillati</taxon>
        <taxon>Actinomycetota</taxon>
        <taxon>Actinomycetes</taxon>
        <taxon>Micrococcales</taxon>
        <taxon>Microbacteriaceae</taxon>
        <taxon>Curtobacterium</taxon>
    </lineage>
</organism>
<proteinExistence type="predicted"/>
<feature type="transmembrane region" description="Helical" evidence="1">
    <location>
        <begin position="268"/>
        <end position="288"/>
    </location>
</feature>
<gene>
    <name evidence="2" type="ORF">EDF64_111110</name>
</gene>
<keyword evidence="1" id="KW-0812">Transmembrane</keyword>
<dbReference type="AlphaFoldDB" id="A0A4R6DDX1"/>
<sequence>MGNSVRLQVCSEPDGTVLAEWEIQYVLPFLWLGFVPPQVWDEHGARLTAALRSGRALDADAAEVRVPWSVALPSYRDRLGAVERTWPELADAARAFLGDVASVAARPVDAVLCLDLLELVVMSVADEHDVDDHVAEVVGDASLWDGPDRRATTRVSELERAVAEAEPERSFLLGGEWTVGGNALPRQAPPALPDRVAERVADRVADVGPTEVGGIGPERPEVPRPSWITPEQWRRRYDPRGDDLWERAATDAASRRARAADRAAPWTWWRTVVTAISAAVVVFVLAGAATQDTVVAAVAGALAAAVVVIVRVVVVRVVVGRQSARS</sequence>
<feature type="transmembrane region" description="Helical" evidence="1">
    <location>
        <begin position="294"/>
        <end position="319"/>
    </location>
</feature>
<keyword evidence="1" id="KW-1133">Transmembrane helix</keyword>
<dbReference type="OrthoDB" id="5017397at2"/>
<reference evidence="2 3" key="1">
    <citation type="submission" date="2019-03" db="EMBL/GenBank/DDBJ databases">
        <title>Genomic analyses of the natural microbiome of Caenorhabditis elegans.</title>
        <authorList>
            <person name="Samuel B."/>
        </authorList>
    </citation>
    <scope>NUCLEOTIDE SEQUENCE [LARGE SCALE GENOMIC DNA]</scope>
    <source>
        <strain evidence="2 3">JUb65</strain>
    </source>
</reference>
<accession>A0A4R6DDX1</accession>
<evidence type="ECO:0000256" key="1">
    <source>
        <dbReference type="SAM" id="Phobius"/>
    </source>
</evidence>
<protein>
    <submittedName>
        <fullName evidence="2">Uncharacterized protein</fullName>
    </submittedName>
</protein>
<dbReference type="EMBL" id="SNVW01000011">
    <property type="protein sequence ID" value="TDN42633.1"/>
    <property type="molecule type" value="Genomic_DNA"/>
</dbReference>